<dbReference type="Pfam" id="PF04345">
    <property type="entry name" value="Chor_lyase"/>
    <property type="match status" value="1"/>
</dbReference>
<comment type="catalytic activity">
    <reaction evidence="4">
        <text>chorismate = 4-hydroxybenzoate + pyruvate</text>
        <dbReference type="Rhea" id="RHEA:16505"/>
        <dbReference type="ChEBI" id="CHEBI:15361"/>
        <dbReference type="ChEBI" id="CHEBI:17879"/>
        <dbReference type="ChEBI" id="CHEBI:29748"/>
        <dbReference type="EC" id="4.1.3.40"/>
    </reaction>
</comment>
<sequence>MEVVYHFSKPQLKWNSKGHWRSSMASTSWDWLFNRGSLTHRLKVLSDDEFKVIPLREEPGPLLPDECRLLGVRPGVMGWIREVYLAGFGRPWIYARSVVAQHDPDSSVSALCNLGDVSLGSLLFGDTPYQRGEIEVCRYPDACNASSRPAYPLWARRSVFRRGHVRVLVHEMFLPALWEELS</sequence>
<evidence type="ECO:0000313" key="5">
    <source>
        <dbReference type="EMBL" id="VVO45272.1"/>
    </source>
</evidence>
<dbReference type="GO" id="GO:0042866">
    <property type="term" value="P:pyruvate biosynthetic process"/>
    <property type="evidence" value="ECO:0007669"/>
    <property type="project" value="UniProtKB-UniRule"/>
</dbReference>
<comment type="function">
    <text evidence="4">Removes the pyruvyl group from chorismate, with concomitant aromatization of the ring, to provide 4-hydroxybenzoate (4HB) for the ubiquinone pathway.</text>
</comment>
<dbReference type="HAMAP" id="MF_01632">
    <property type="entry name" value="UbiC"/>
    <property type="match status" value="1"/>
</dbReference>
<comment type="similarity">
    <text evidence="4">Belongs to the UbiC family.</text>
</comment>
<dbReference type="EC" id="4.1.3.40" evidence="4"/>
<dbReference type="InterPro" id="IPR007440">
    <property type="entry name" value="Chorismate--pyruvate_lyase"/>
</dbReference>
<feature type="binding site" evidence="4">
    <location>
        <position position="171"/>
    </location>
    <ligand>
        <name>substrate</name>
    </ligand>
</feature>
<evidence type="ECO:0000256" key="4">
    <source>
        <dbReference type="HAMAP-Rule" id="MF_01632"/>
    </source>
</evidence>
<gene>
    <name evidence="5" type="primary">ubiC_2</name>
    <name evidence="4" type="synonym">ubiC</name>
    <name evidence="5" type="ORF">PS833_06635</name>
</gene>
<comment type="caution">
    <text evidence="4">Lacks conserved residue(s) required for the propagation of feature annotation.</text>
</comment>
<dbReference type="GO" id="GO:0005829">
    <property type="term" value="C:cytosol"/>
    <property type="evidence" value="ECO:0007669"/>
    <property type="project" value="TreeGrafter"/>
</dbReference>
<feature type="binding site" evidence="4">
    <location>
        <position position="119"/>
    </location>
    <ligand>
        <name>substrate</name>
    </ligand>
</feature>
<dbReference type="InterPro" id="IPR028978">
    <property type="entry name" value="Chorismate_lyase_/UTRA_dom_sf"/>
</dbReference>
<dbReference type="RefSeq" id="WP_150801594.1">
    <property type="nucleotide sequence ID" value="NZ_CABVHU010000039.1"/>
</dbReference>
<dbReference type="AlphaFoldDB" id="A0A5E7V579"/>
<dbReference type="GO" id="GO:0006744">
    <property type="term" value="P:ubiquinone biosynthetic process"/>
    <property type="evidence" value="ECO:0007669"/>
    <property type="project" value="UniProtKB-UniRule"/>
</dbReference>
<comment type="subcellular location">
    <subcellularLocation>
        <location evidence="4">Cytoplasm</location>
    </subcellularLocation>
</comment>
<protein>
    <recommendedName>
        <fullName evidence="4">Probable chorismate pyruvate-lyase</fullName>
        <shortName evidence="4">CL</shortName>
        <shortName evidence="4">CPL</shortName>
        <ecNumber evidence="4">4.1.3.40</ecNumber>
    </recommendedName>
</protein>
<dbReference type="PANTHER" id="PTHR38683">
    <property type="entry name" value="CHORISMATE PYRUVATE-LYASE"/>
    <property type="match status" value="1"/>
</dbReference>
<evidence type="ECO:0000313" key="6">
    <source>
        <dbReference type="Proteomes" id="UP000409037"/>
    </source>
</evidence>
<dbReference type="OrthoDB" id="9789493at2"/>
<proteinExistence type="inferred from homology"/>
<dbReference type="GO" id="GO:0008813">
    <property type="term" value="F:chorismate lyase activity"/>
    <property type="evidence" value="ECO:0007669"/>
    <property type="project" value="UniProtKB-UniRule"/>
</dbReference>
<keyword evidence="1 4" id="KW-0963">Cytoplasm</keyword>
<feature type="binding site" evidence="4">
    <location>
        <position position="81"/>
    </location>
    <ligand>
        <name>substrate</name>
    </ligand>
</feature>
<evidence type="ECO:0000256" key="3">
    <source>
        <dbReference type="ARBA" id="ARBA00023239"/>
    </source>
</evidence>
<dbReference type="UniPathway" id="UPA00232"/>
<keyword evidence="3 4" id="KW-0456">Lyase</keyword>
<dbReference type="Proteomes" id="UP000409037">
    <property type="component" value="Unassembled WGS sequence"/>
</dbReference>
<accession>A0A5E7V579</accession>
<dbReference type="PANTHER" id="PTHR38683:SF1">
    <property type="entry name" value="CHORISMATE PYRUVATE-LYASE"/>
    <property type="match status" value="1"/>
</dbReference>
<dbReference type="SUPFAM" id="SSF64288">
    <property type="entry name" value="Chorismate lyase-like"/>
    <property type="match status" value="1"/>
</dbReference>
<comment type="pathway">
    <text evidence="4">Cofactor biosynthesis; ubiquinone biosynthesis.</text>
</comment>
<evidence type="ECO:0000256" key="1">
    <source>
        <dbReference type="ARBA" id="ARBA00022490"/>
    </source>
</evidence>
<name>A0A5E7V579_PSEFL</name>
<keyword evidence="2 4" id="KW-0831">Ubiquinone biosynthesis</keyword>
<organism evidence="5 6">
    <name type="scientific">Pseudomonas fluorescens</name>
    <dbReference type="NCBI Taxonomy" id="294"/>
    <lineage>
        <taxon>Bacteria</taxon>
        <taxon>Pseudomonadati</taxon>
        <taxon>Pseudomonadota</taxon>
        <taxon>Gammaproteobacteria</taxon>
        <taxon>Pseudomonadales</taxon>
        <taxon>Pseudomonadaceae</taxon>
        <taxon>Pseudomonas</taxon>
    </lineage>
</organism>
<dbReference type="EMBL" id="CABVHU010000039">
    <property type="protein sequence ID" value="VVO45272.1"/>
    <property type="molecule type" value="Genomic_DNA"/>
</dbReference>
<keyword evidence="4 5" id="KW-0670">Pyruvate</keyword>
<evidence type="ECO:0000256" key="2">
    <source>
        <dbReference type="ARBA" id="ARBA00022688"/>
    </source>
</evidence>
<reference evidence="5 6" key="1">
    <citation type="submission" date="2019-09" db="EMBL/GenBank/DDBJ databases">
        <authorList>
            <person name="Chandra G."/>
            <person name="Truman W A."/>
        </authorList>
    </citation>
    <scope>NUCLEOTIDE SEQUENCE [LARGE SCALE GENOMIC DNA]</scope>
    <source>
        <strain evidence="5">PS833</strain>
    </source>
</reference>
<dbReference type="Gene3D" id="3.40.1410.10">
    <property type="entry name" value="Chorismate lyase-like"/>
    <property type="match status" value="1"/>
</dbReference>